<evidence type="ECO:0000313" key="1">
    <source>
        <dbReference type="EMBL" id="MCP1387277.1"/>
    </source>
</evidence>
<gene>
    <name evidence="1" type="ORF">M5J20_03620</name>
</gene>
<proteinExistence type="predicted"/>
<dbReference type="Gene3D" id="3.40.630.30">
    <property type="match status" value="1"/>
</dbReference>
<reference evidence="1" key="1">
    <citation type="submission" date="2022-05" db="EMBL/GenBank/DDBJ databases">
        <title>Corynebacterium sp. TA-R-1 sp. nov., isolated from human feces.</title>
        <authorList>
            <person name="Shamsuzzaman M."/>
            <person name="Dahal R.H."/>
        </authorList>
    </citation>
    <scope>NUCLEOTIDE SEQUENCE</scope>
    <source>
        <strain evidence="1">TA-R-1</strain>
    </source>
</reference>
<dbReference type="EMBL" id="JAMFTQ010000003">
    <property type="protein sequence ID" value="MCP1387277.1"/>
    <property type="molecule type" value="Genomic_DNA"/>
</dbReference>
<dbReference type="SUPFAM" id="SSF55729">
    <property type="entry name" value="Acyl-CoA N-acyltransferases (Nat)"/>
    <property type="match status" value="1"/>
</dbReference>
<name>A0ABT1G0A7_9CORY</name>
<organism evidence="1 2">
    <name type="scientific">Corynebacterium stercoris</name>
    <dbReference type="NCBI Taxonomy" id="2943490"/>
    <lineage>
        <taxon>Bacteria</taxon>
        <taxon>Bacillati</taxon>
        <taxon>Actinomycetota</taxon>
        <taxon>Actinomycetes</taxon>
        <taxon>Mycobacteriales</taxon>
        <taxon>Corynebacteriaceae</taxon>
        <taxon>Corynebacterium</taxon>
    </lineage>
</organism>
<dbReference type="Proteomes" id="UP001204000">
    <property type="component" value="Unassembled WGS sequence"/>
</dbReference>
<keyword evidence="2" id="KW-1185">Reference proteome</keyword>
<sequence>MTEIGLLEEMASAYEAWMPRKLREWYSPEELRELARKEMQPQAEHVGNAEFGEGFRDYVEELGGPDVADPLEWVNKRVEFTDGNWCVCGIRFLGMDPAKPFVSVAATSVPPELAALEPYAEQLHREYTAFGPLAIRFDLPDAPEGADVDQWVVAGLVSELREYPRRPQTARMQLVRAEPDEVVAYADRVLANVVKQNPDVAVWTETATLDQLHNCAETGSLRAIEIDGQRSGIIAAARDDAHGMRGFQVYEFLLDDHARGRGHAPAIMQLLCDELPAEDGDTLWGTIHAGNVPSIGNALAVGREKIAAHVWVGRRGEL</sequence>
<evidence type="ECO:0008006" key="3">
    <source>
        <dbReference type="Google" id="ProtNLM"/>
    </source>
</evidence>
<protein>
    <recommendedName>
        <fullName evidence="3">GNAT family N-acetyltransferase</fullName>
    </recommendedName>
</protein>
<dbReference type="RefSeq" id="WP_253576425.1">
    <property type="nucleotide sequence ID" value="NZ_JAMFTQ010000003.1"/>
</dbReference>
<accession>A0ABT1G0A7</accession>
<dbReference type="InterPro" id="IPR016181">
    <property type="entry name" value="Acyl_CoA_acyltransferase"/>
</dbReference>
<evidence type="ECO:0000313" key="2">
    <source>
        <dbReference type="Proteomes" id="UP001204000"/>
    </source>
</evidence>
<comment type="caution">
    <text evidence="1">The sequence shown here is derived from an EMBL/GenBank/DDBJ whole genome shotgun (WGS) entry which is preliminary data.</text>
</comment>